<feature type="region of interest" description="Disordered" evidence="1">
    <location>
        <begin position="1"/>
        <end position="31"/>
    </location>
</feature>
<evidence type="ECO:0000256" key="1">
    <source>
        <dbReference type="SAM" id="MobiDB-lite"/>
    </source>
</evidence>
<sequence length="93" mass="10059">MKLEDPTFSPQERAAQKVAARARDEEQLRSGKVAPAKMARINGGSLRGSRYKGPSKRIQALARKTTLASILDDLNLTKPGLADVLGVSLQDLD</sequence>
<dbReference type="AlphaFoldDB" id="A0A0F9G4X8"/>
<evidence type="ECO:0000313" key="2">
    <source>
        <dbReference type="EMBL" id="KKL58327.1"/>
    </source>
</evidence>
<reference evidence="2" key="1">
    <citation type="journal article" date="2015" name="Nature">
        <title>Complex archaea that bridge the gap between prokaryotes and eukaryotes.</title>
        <authorList>
            <person name="Spang A."/>
            <person name="Saw J.H."/>
            <person name="Jorgensen S.L."/>
            <person name="Zaremba-Niedzwiedzka K."/>
            <person name="Martijn J."/>
            <person name="Lind A.E."/>
            <person name="van Eijk R."/>
            <person name="Schleper C."/>
            <person name="Guy L."/>
            <person name="Ettema T.J."/>
        </authorList>
    </citation>
    <scope>NUCLEOTIDE SEQUENCE</scope>
</reference>
<name>A0A0F9G4X8_9ZZZZ</name>
<gene>
    <name evidence="2" type="ORF">LCGC14_2226510</name>
</gene>
<comment type="caution">
    <text evidence="2">The sequence shown here is derived from an EMBL/GenBank/DDBJ whole genome shotgun (WGS) entry which is preliminary data.</text>
</comment>
<accession>A0A0F9G4X8</accession>
<organism evidence="2">
    <name type="scientific">marine sediment metagenome</name>
    <dbReference type="NCBI Taxonomy" id="412755"/>
    <lineage>
        <taxon>unclassified sequences</taxon>
        <taxon>metagenomes</taxon>
        <taxon>ecological metagenomes</taxon>
    </lineage>
</organism>
<feature type="non-terminal residue" evidence="2">
    <location>
        <position position="93"/>
    </location>
</feature>
<dbReference type="EMBL" id="LAZR01029864">
    <property type="protein sequence ID" value="KKL58327.1"/>
    <property type="molecule type" value="Genomic_DNA"/>
</dbReference>
<protein>
    <submittedName>
        <fullName evidence="2">Uncharacterized protein</fullName>
    </submittedName>
</protein>
<proteinExistence type="predicted"/>